<protein>
    <submittedName>
        <fullName evidence="3">DNA-protecting protein DprA</fullName>
    </submittedName>
</protein>
<dbReference type="InterPro" id="IPR003488">
    <property type="entry name" value="DprA"/>
</dbReference>
<gene>
    <name evidence="3" type="primary">dprA</name>
    <name evidence="3" type="ORF">COW82_00750</name>
</gene>
<evidence type="ECO:0000256" key="1">
    <source>
        <dbReference type="ARBA" id="ARBA00006525"/>
    </source>
</evidence>
<evidence type="ECO:0000313" key="3">
    <source>
        <dbReference type="EMBL" id="PIP86681.1"/>
    </source>
</evidence>
<proteinExistence type="inferred from homology"/>
<dbReference type="Proteomes" id="UP000231276">
    <property type="component" value="Unassembled WGS sequence"/>
</dbReference>
<dbReference type="Pfam" id="PF02481">
    <property type="entry name" value="DNA_processg_A"/>
    <property type="match status" value="1"/>
</dbReference>
<name>A0A2H0DXG2_9BACT</name>
<dbReference type="EMBL" id="PCTS01000010">
    <property type="protein sequence ID" value="PIP86681.1"/>
    <property type="molecule type" value="Genomic_DNA"/>
</dbReference>
<evidence type="ECO:0000313" key="4">
    <source>
        <dbReference type="Proteomes" id="UP000231276"/>
    </source>
</evidence>
<feature type="domain" description="Smf/DprA SLOG" evidence="2">
    <location>
        <begin position="11"/>
        <end position="216"/>
    </location>
</feature>
<reference evidence="3 4" key="1">
    <citation type="submission" date="2017-09" db="EMBL/GenBank/DDBJ databases">
        <title>Depth-based differentiation of microbial function through sediment-hosted aquifers and enrichment of novel symbionts in the deep terrestrial subsurface.</title>
        <authorList>
            <person name="Probst A.J."/>
            <person name="Ladd B."/>
            <person name="Jarett J.K."/>
            <person name="Geller-Mcgrath D.E."/>
            <person name="Sieber C.M."/>
            <person name="Emerson J.B."/>
            <person name="Anantharaman K."/>
            <person name="Thomas B.C."/>
            <person name="Malmstrom R."/>
            <person name="Stieglmeier M."/>
            <person name="Klingl A."/>
            <person name="Woyke T."/>
            <person name="Ryan C.M."/>
            <person name="Banfield J.F."/>
        </authorList>
    </citation>
    <scope>NUCLEOTIDE SEQUENCE [LARGE SCALE GENOMIC DNA]</scope>
    <source>
        <strain evidence="3">CG22_combo_CG10-13_8_21_14_all_43_18</strain>
    </source>
</reference>
<dbReference type="SUPFAM" id="SSF102405">
    <property type="entry name" value="MCP/YpsA-like"/>
    <property type="match status" value="1"/>
</dbReference>
<dbReference type="PANTHER" id="PTHR43022">
    <property type="entry name" value="PROTEIN SMF"/>
    <property type="match status" value="1"/>
</dbReference>
<dbReference type="Gene3D" id="3.40.50.450">
    <property type="match status" value="1"/>
</dbReference>
<organism evidence="3 4">
    <name type="scientific">Candidatus Campbellbacteria bacterium CG22_combo_CG10-13_8_21_14_all_43_18</name>
    <dbReference type="NCBI Taxonomy" id="1974530"/>
    <lineage>
        <taxon>Bacteria</taxon>
        <taxon>Candidatus Campbelliibacteriota</taxon>
    </lineage>
</organism>
<dbReference type="InterPro" id="IPR036388">
    <property type="entry name" value="WH-like_DNA-bd_sf"/>
</dbReference>
<dbReference type="PANTHER" id="PTHR43022:SF1">
    <property type="entry name" value="PROTEIN SMF"/>
    <property type="match status" value="1"/>
</dbReference>
<comment type="caution">
    <text evidence="3">The sequence shown here is derived from an EMBL/GenBank/DDBJ whole genome shotgun (WGS) entry which is preliminary data.</text>
</comment>
<dbReference type="NCBIfam" id="TIGR00732">
    <property type="entry name" value="dprA"/>
    <property type="match status" value="1"/>
</dbReference>
<dbReference type="Gene3D" id="1.10.10.10">
    <property type="entry name" value="Winged helix-like DNA-binding domain superfamily/Winged helix DNA-binding domain"/>
    <property type="match status" value="1"/>
</dbReference>
<dbReference type="GO" id="GO:0009294">
    <property type="term" value="P:DNA-mediated transformation"/>
    <property type="evidence" value="ECO:0007669"/>
    <property type="project" value="InterPro"/>
</dbReference>
<accession>A0A2H0DXG2</accession>
<dbReference type="InterPro" id="IPR057666">
    <property type="entry name" value="DrpA_SLOG"/>
</dbReference>
<comment type="similarity">
    <text evidence="1">Belongs to the DprA/Smf family.</text>
</comment>
<evidence type="ECO:0000259" key="2">
    <source>
        <dbReference type="Pfam" id="PF02481"/>
    </source>
</evidence>
<sequence>MGYEVRELLVEDFPSLLHQIEDPPENLFISGSLPGPEYKFLCVVGSRKYSPYGKEVCQKLLSGLAGENIAIVSGLAMGIDTIAHEAALAAGLKTVAVPGSGLDESVLYPRTNLGLAKRIVASGGALLSEFELKFRPAPWNFPQRNRIMAGMSEGALIIEAEEKSGTLITARLSMEYNREVMVVPGGILSQNSFGSNNLLKDGARPVFSSEDILEALGLEKKEKEEKDYKNMGPEEKIIMERLRQPMAKEELIALLDMPVTKVNILLSSLEIKGIIKESYGKIVLK</sequence>
<dbReference type="AlphaFoldDB" id="A0A2H0DXG2"/>